<dbReference type="Pfam" id="PF14579">
    <property type="entry name" value="HHH_6"/>
    <property type="match status" value="1"/>
</dbReference>
<dbReference type="EMBL" id="CBXV010000003">
    <property type="protein sequence ID" value="CDM64813.1"/>
    <property type="molecule type" value="Genomic_DNA"/>
</dbReference>
<proteinExistence type="predicted"/>
<dbReference type="SUPFAM" id="SSF89550">
    <property type="entry name" value="PHP domain-like"/>
    <property type="match status" value="1"/>
</dbReference>
<name>A0A0B6WUA2_9BACT</name>
<gene>
    <name evidence="10" type="ORF">PYK22_00808</name>
</gene>
<keyword evidence="6" id="KW-0235">DNA replication</keyword>
<evidence type="ECO:0000259" key="9">
    <source>
        <dbReference type="SMART" id="SM00481"/>
    </source>
</evidence>
<dbReference type="Pfam" id="PF02811">
    <property type="entry name" value="PHP"/>
    <property type="match status" value="1"/>
</dbReference>
<dbReference type="NCBIfam" id="NF004226">
    <property type="entry name" value="PRK05673.1"/>
    <property type="match status" value="1"/>
</dbReference>
<dbReference type="InterPro" id="IPR029460">
    <property type="entry name" value="DNAPol_HHH"/>
</dbReference>
<dbReference type="InterPro" id="IPR040982">
    <property type="entry name" value="DNA_pol3_finger"/>
</dbReference>
<dbReference type="Gene3D" id="3.20.20.140">
    <property type="entry name" value="Metal-dependent hydrolases"/>
    <property type="match status" value="1"/>
</dbReference>
<evidence type="ECO:0000256" key="6">
    <source>
        <dbReference type="ARBA" id="ARBA00022705"/>
    </source>
</evidence>
<dbReference type="InterPro" id="IPR004805">
    <property type="entry name" value="DnaE2/DnaE/PolC"/>
</dbReference>
<dbReference type="InterPro" id="IPR011708">
    <property type="entry name" value="DNA_pol3_alpha_NTPase_dom"/>
</dbReference>
<comment type="catalytic activity">
    <reaction evidence="8">
        <text>DNA(n) + a 2'-deoxyribonucleoside 5'-triphosphate = DNA(n+1) + diphosphate</text>
        <dbReference type="Rhea" id="RHEA:22508"/>
        <dbReference type="Rhea" id="RHEA-COMP:17339"/>
        <dbReference type="Rhea" id="RHEA-COMP:17340"/>
        <dbReference type="ChEBI" id="CHEBI:33019"/>
        <dbReference type="ChEBI" id="CHEBI:61560"/>
        <dbReference type="ChEBI" id="CHEBI:173112"/>
        <dbReference type="EC" id="2.7.7.7"/>
    </reaction>
</comment>
<evidence type="ECO:0000256" key="1">
    <source>
        <dbReference type="ARBA" id="ARBA00004496"/>
    </source>
</evidence>
<evidence type="ECO:0000313" key="10">
    <source>
        <dbReference type="EMBL" id="CDM64813.1"/>
    </source>
</evidence>
<dbReference type="GO" id="GO:0006260">
    <property type="term" value="P:DNA replication"/>
    <property type="evidence" value="ECO:0007669"/>
    <property type="project" value="UniProtKB-KW"/>
</dbReference>
<dbReference type="InterPro" id="IPR003141">
    <property type="entry name" value="Pol/His_phosphatase_N"/>
</dbReference>
<evidence type="ECO:0000256" key="2">
    <source>
        <dbReference type="ARBA" id="ARBA00012417"/>
    </source>
</evidence>
<reference evidence="10 11" key="1">
    <citation type="submission" date="2013-12" db="EMBL/GenBank/DDBJ databases">
        <authorList>
            <person name="Stott M."/>
        </authorList>
    </citation>
    <scope>NUCLEOTIDE SEQUENCE [LARGE SCALE GENOMIC DNA]</scope>
    <source>
        <strain evidence="10 11">K22</strain>
    </source>
</reference>
<dbReference type="CDD" id="cd04485">
    <property type="entry name" value="DnaE_OBF"/>
    <property type="match status" value="1"/>
</dbReference>
<dbReference type="Pfam" id="PF17657">
    <property type="entry name" value="DNA_pol3_finger"/>
    <property type="match status" value="1"/>
</dbReference>
<dbReference type="OrthoDB" id="9803237at2"/>
<dbReference type="GO" id="GO:0005737">
    <property type="term" value="C:cytoplasm"/>
    <property type="evidence" value="ECO:0007669"/>
    <property type="project" value="UniProtKB-SubCell"/>
</dbReference>
<dbReference type="InterPro" id="IPR016195">
    <property type="entry name" value="Pol/histidinol_Pase-like"/>
</dbReference>
<dbReference type="GO" id="GO:0003887">
    <property type="term" value="F:DNA-directed DNA polymerase activity"/>
    <property type="evidence" value="ECO:0007669"/>
    <property type="project" value="UniProtKB-KW"/>
</dbReference>
<dbReference type="InterPro" id="IPR004365">
    <property type="entry name" value="NA-bd_OB_tRNA"/>
</dbReference>
<dbReference type="STRING" id="454194.PYK22_00808"/>
<keyword evidence="5 10" id="KW-0548">Nucleotidyltransferase</keyword>
<dbReference type="CDD" id="cd12113">
    <property type="entry name" value="PHP_PolIIIA_DnaE3"/>
    <property type="match status" value="1"/>
</dbReference>
<dbReference type="PANTHER" id="PTHR32294">
    <property type="entry name" value="DNA POLYMERASE III SUBUNIT ALPHA"/>
    <property type="match status" value="1"/>
</dbReference>
<dbReference type="AlphaFoldDB" id="A0A0B6WUA2"/>
<dbReference type="GO" id="GO:0008408">
    <property type="term" value="F:3'-5' exonuclease activity"/>
    <property type="evidence" value="ECO:0007669"/>
    <property type="project" value="InterPro"/>
</dbReference>
<dbReference type="InterPro" id="IPR041931">
    <property type="entry name" value="DNA_pol3_alpha_thumb_dom"/>
</dbReference>
<dbReference type="Proteomes" id="UP000031518">
    <property type="component" value="Unassembled WGS sequence"/>
</dbReference>
<dbReference type="Pfam" id="PF07733">
    <property type="entry name" value="DNA_pol3_alpha"/>
    <property type="match status" value="1"/>
</dbReference>
<feature type="domain" description="Polymerase/histidinol phosphatase N-terminal" evidence="9">
    <location>
        <begin position="5"/>
        <end position="72"/>
    </location>
</feature>
<evidence type="ECO:0000256" key="3">
    <source>
        <dbReference type="ARBA" id="ARBA00019114"/>
    </source>
</evidence>
<reference evidence="10 11" key="2">
    <citation type="submission" date="2015-01" db="EMBL/GenBank/DDBJ databases">
        <title>Complete genome sequence of Pyrinomonas methylaliphatogenes type strain K22T.</title>
        <authorList>
            <person name="Lee K.C.Y."/>
            <person name="Power J.F."/>
            <person name="Dunfield P.F."/>
            <person name="Morgan X.C."/>
            <person name="Huttenhower C."/>
            <person name="Stott M.B."/>
        </authorList>
    </citation>
    <scope>NUCLEOTIDE SEQUENCE [LARGE SCALE GENOMIC DNA]</scope>
    <source>
        <strain evidence="10 11">K22</strain>
    </source>
</reference>
<dbReference type="Pfam" id="PF01336">
    <property type="entry name" value="tRNA_anti-codon"/>
    <property type="match status" value="1"/>
</dbReference>
<keyword evidence="4 10" id="KW-0808">Transferase</keyword>
<evidence type="ECO:0000256" key="7">
    <source>
        <dbReference type="ARBA" id="ARBA00022932"/>
    </source>
</evidence>
<dbReference type="InterPro" id="IPR004013">
    <property type="entry name" value="PHP_dom"/>
</dbReference>
<dbReference type="Gene3D" id="1.10.150.870">
    <property type="match status" value="1"/>
</dbReference>
<evidence type="ECO:0000256" key="8">
    <source>
        <dbReference type="ARBA" id="ARBA00049244"/>
    </source>
</evidence>
<protein>
    <recommendedName>
        <fullName evidence="3">DNA polymerase III subunit alpha</fullName>
        <ecNumber evidence="2">2.7.7.7</ecNumber>
    </recommendedName>
</protein>
<dbReference type="PANTHER" id="PTHR32294:SF0">
    <property type="entry name" value="DNA POLYMERASE III SUBUNIT ALPHA"/>
    <property type="match status" value="1"/>
</dbReference>
<dbReference type="NCBIfam" id="NF005298">
    <property type="entry name" value="PRK06826.1"/>
    <property type="match status" value="1"/>
</dbReference>
<evidence type="ECO:0000256" key="4">
    <source>
        <dbReference type="ARBA" id="ARBA00022679"/>
    </source>
</evidence>
<evidence type="ECO:0000313" key="11">
    <source>
        <dbReference type="Proteomes" id="UP000031518"/>
    </source>
</evidence>
<dbReference type="Gene3D" id="1.10.10.1600">
    <property type="entry name" value="Bacterial DNA polymerase III alpha subunit, thumb domain"/>
    <property type="match status" value="1"/>
</dbReference>
<dbReference type="NCBIfam" id="TIGR00594">
    <property type="entry name" value="polc"/>
    <property type="match status" value="1"/>
</dbReference>
<keyword evidence="11" id="KW-1185">Reference proteome</keyword>
<dbReference type="GO" id="GO:0003676">
    <property type="term" value="F:nucleic acid binding"/>
    <property type="evidence" value="ECO:0007669"/>
    <property type="project" value="InterPro"/>
</dbReference>
<dbReference type="SMART" id="SM00481">
    <property type="entry name" value="POLIIIAc"/>
    <property type="match status" value="1"/>
</dbReference>
<accession>A0A0B6WUA2</accession>
<dbReference type="SUPFAM" id="SSF160975">
    <property type="entry name" value="AF1531-like"/>
    <property type="match status" value="1"/>
</dbReference>
<organism evidence="10 11">
    <name type="scientific">Pyrinomonas methylaliphatogenes</name>
    <dbReference type="NCBI Taxonomy" id="454194"/>
    <lineage>
        <taxon>Bacteria</taxon>
        <taxon>Pseudomonadati</taxon>
        <taxon>Acidobacteriota</taxon>
        <taxon>Blastocatellia</taxon>
        <taxon>Blastocatellales</taxon>
        <taxon>Pyrinomonadaceae</taxon>
        <taxon>Pyrinomonas</taxon>
    </lineage>
</organism>
<evidence type="ECO:0000256" key="5">
    <source>
        <dbReference type="ARBA" id="ARBA00022695"/>
    </source>
</evidence>
<sequence>MRDFVHLHLHTDYSLLDAANQIKPLARRIAELGMRACAITDHGNLFGAISFYHTMREHGIKPIIGCEVYYTRGDRRAPQPGEKLHHMVLLAKDLEGYHNLVRLVSRAYTEGFYRKPRIDRELLARYSGGLIGLSACLSGVVPALLLQDKEEEARLAAHEFEEILGRGNFYLEVQEHEMELQREANRRIVELARRTRLPLVATNDAHYLRPEDARAHDILLCIGSGKTVNDPHRLRYGAQDFYVRSPEEMWAIWGGELPEALENSLRIAERCELELPQGINHVPLYPVPDGRSVEEYFEEVVRDGYERRRRTVWEPLIARGELRHTLAEYQERLSREVAIIRQMGFASYFLIVWDFVRYARENAIPVGPGRGSAAGSLVAYCLEITDVDPLQYDLLFERFLNPERVTMPDIDIDFCVRGRERVIEHVAQVYGHDSVCQIITFGTLASRAVVKDVGRALEMPYAEVERIAKMIPPPVRGRNVSIAQALEQVPELREAVESDARVRELIDLAQRLEGCARHSSVHAAGVVIAPRPLEELVPVAVSPRGERTTQYAMADLERTGILKMDFLALTTLTIISDCIKSIKQSLNIEIDWSRIPTDDPATMRLFAEGRTEAIFQFESPGMQEICRRLKPKNLEDLAALNALYRPGPLDGGMVEDFIARHHGERAVRYIVPQMKGILANTYGIIVYQEQIMQLAQQLAGYSLGEADLMRRAMGKKKREEMARHREKFVRGCIARGIPEAKAEQIFQLMAQFADYGFNRSHSVAYAYLAFQTAYLKAHYPEHFYAAVLSNEAEDTAKVLKYAKELREQGIRLLPPDVNESGAGFTPLRDRAIRYGLAAIKGLGQASVEAIIEARARGPFRSLFDFASRVRSLNRRTLESLIGAGALDCLAPSGSAHERRARLMATIERALAVAARAQRASETGQSGLFGEAEHEEELLPAEAWSPAQLLAAEKEALGFYVTGHPLDGYDPSSLGCVSIAEAATREGVASICGIITELQVRTTKRGERFALFRLEDQSGRLRCVLWPEWYARFRALLANDVAVLARGRLETGEESGATLIVDELERLDEAPKRLARALICRLPDLPPGGWLEELLRVLHGHKGECEVLIEMEVDGRARVLARTPVRVRGGVELERELERLGCRLEWRAANGR</sequence>
<dbReference type="RefSeq" id="WP_157770658.1">
    <property type="nucleotide sequence ID" value="NZ_CBXV010000003.1"/>
</dbReference>
<dbReference type="EC" id="2.7.7.7" evidence="2"/>
<keyword evidence="7 10" id="KW-0239">DNA-directed DNA polymerase</keyword>
<comment type="subcellular location">
    <subcellularLocation>
        <location evidence="1">Cytoplasm</location>
    </subcellularLocation>
</comment>